<evidence type="ECO:0000313" key="2">
    <source>
        <dbReference type="Proteomes" id="UP001472677"/>
    </source>
</evidence>
<accession>A0ABR2F2K2</accession>
<gene>
    <name evidence="1" type="ORF">V6N12_007713</name>
</gene>
<keyword evidence="2" id="KW-1185">Reference proteome</keyword>
<comment type="caution">
    <text evidence="1">The sequence shown here is derived from an EMBL/GenBank/DDBJ whole genome shotgun (WGS) entry which is preliminary data.</text>
</comment>
<organism evidence="1 2">
    <name type="scientific">Hibiscus sabdariffa</name>
    <name type="common">roselle</name>
    <dbReference type="NCBI Taxonomy" id="183260"/>
    <lineage>
        <taxon>Eukaryota</taxon>
        <taxon>Viridiplantae</taxon>
        <taxon>Streptophyta</taxon>
        <taxon>Embryophyta</taxon>
        <taxon>Tracheophyta</taxon>
        <taxon>Spermatophyta</taxon>
        <taxon>Magnoliopsida</taxon>
        <taxon>eudicotyledons</taxon>
        <taxon>Gunneridae</taxon>
        <taxon>Pentapetalae</taxon>
        <taxon>rosids</taxon>
        <taxon>malvids</taxon>
        <taxon>Malvales</taxon>
        <taxon>Malvaceae</taxon>
        <taxon>Malvoideae</taxon>
        <taxon>Hibiscus</taxon>
    </lineage>
</organism>
<sequence length="88" mass="10294">MLAKENSNRGLRIRKPRGYHTSIRPILAELGQNLALQLQEDKVQEANDPEDPLHMQDFELHYSDDENWYDMHDRDDMSDAEEGVRTLA</sequence>
<dbReference type="EMBL" id="JBBPBM010000009">
    <property type="protein sequence ID" value="KAK8569181.1"/>
    <property type="molecule type" value="Genomic_DNA"/>
</dbReference>
<evidence type="ECO:0000313" key="1">
    <source>
        <dbReference type="EMBL" id="KAK8569181.1"/>
    </source>
</evidence>
<name>A0ABR2F2K2_9ROSI</name>
<proteinExistence type="predicted"/>
<dbReference type="Proteomes" id="UP001472677">
    <property type="component" value="Unassembled WGS sequence"/>
</dbReference>
<protein>
    <submittedName>
        <fullName evidence="1">Uncharacterized protein</fullName>
    </submittedName>
</protein>
<reference evidence="1 2" key="1">
    <citation type="journal article" date="2024" name="G3 (Bethesda)">
        <title>Genome assembly of Hibiscus sabdariffa L. provides insights into metabolisms of medicinal natural products.</title>
        <authorList>
            <person name="Kim T."/>
        </authorList>
    </citation>
    <scope>NUCLEOTIDE SEQUENCE [LARGE SCALE GENOMIC DNA]</scope>
    <source>
        <strain evidence="1">TK-2024</strain>
        <tissue evidence="1">Old leaves</tissue>
    </source>
</reference>